<sequence>MIDRLSCALGVLYIVALVPLCRAQTPAPPGAPPTATNKTAASNSPSRPTLLTVITVTGEPLAVSLAPASASIVDDEQIRSAHTITSVDIMRTIPTLYLAQNGSLGSLSTVTIRGGKPNLVLVMIDGIPADDLSNLLGGAFDFSTLLVHDVERIEVVSGPLSSGYGSEAVSGVINVITKPTHYESNVLAGVEAGSFGGGGLNLGAEGLQGRLGYKLSGSFLRMGEQVESDAFSTNNFSLASDYSHSLSTIVSWTARWIQLDRSGFPEGGGGPELSILRIPKTSNSGNMLSGFLVQHRVNNIWTTSINADLFTRGEHAYTPAILDSPHPSPASQPSTDTRTRFTRSRVALQNVFDLHPRLKSHLNLRGADEFGKNNTLIEGVYPTHFRDNRGTSDISADLVYSTPTMTGMIALGIDKTSGFNVQLAPRVGAAVSAGKRTILKASWGRAFKVPSLYALGNPNVGNPNLRPEEINGMDVGGEHQFGQRVSLAATYYYNLFSDLIDFSAISFRLVNRTQVRTQGVETTASFNATRGIQVNAWGAFLNWKVKSSSEPLRNQPGWNSGFTIEAPLPKSLRASSTTIWVGRRYDFQVPAPTVTSVGGFSATNLVLGYYGLKHTSIYARTDNLFNTKFHEYLGFPNPGISTEIGITYRLH</sequence>
<dbReference type="GO" id="GO:0009279">
    <property type="term" value="C:cell outer membrane"/>
    <property type="evidence" value="ECO:0007669"/>
    <property type="project" value="UniProtKB-SubCell"/>
</dbReference>
<dbReference type="InterPro" id="IPR036942">
    <property type="entry name" value="Beta-barrel_TonB_sf"/>
</dbReference>
<keyword evidence="6 11" id="KW-0798">TonB box</keyword>
<keyword evidence="8 16" id="KW-0675">Receptor</keyword>
<feature type="region of interest" description="Disordered" evidence="12">
    <location>
        <begin position="320"/>
        <end position="339"/>
    </location>
</feature>
<evidence type="ECO:0000313" key="16">
    <source>
        <dbReference type="EMBL" id="XBH15290.1"/>
    </source>
</evidence>
<evidence type="ECO:0000256" key="10">
    <source>
        <dbReference type="PROSITE-ProRule" id="PRU01360"/>
    </source>
</evidence>
<dbReference type="Gene3D" id="2.40.170.20">
    <property type="entry name" value="TonB-dependent receptor, beta-barrel domain"/>
    <property type="match status" value="1"/>
</dbReference>
<keyword evidence="7 10" id="KW-0472">Membrane</keyword>
<feature type="signal peptide" evidence="13">
    <location>
        <begin position="1"/>
        <end position="23"/>
    </location>
</feature>
<feature type="region of interest" description="Disordered" evidence="12">
    <location>
        <begin position="26"/>
        <end position="46"/>
    </location>
</feature>
<evidence type="ECO:0000256" key="13">
    <source>
        <dbReference type="SAM" id="SignalP"/>
    </source>
</evidence>
<dbReference type="EMBL" id="CP121195">
    <property type="protein sequence ID" value="XBH15290.1"/>
    <property type="molecule type" value="Genomic_DNA"/>
</dbReference>
<evidence type="ECO:0000256" key="9">
    <source>
        <dbReference type="ARBA" id="ARBA00023237"/>
    </source>
</evidence>
<evidence type="ECO:0000256" key="6">
    <source>
        <dbReference type="ARBA" id="ARBA00023077"/>
    </source>
</evidence>
<accession>A0AAU7DDZ1</accession>
<dbReference type="PANTHER" id="PTHR30069:SF29">
    <property type="entry name" value="HEMOGLOBIN AND HEMOGLOBIN-HAPTOGLOBIN-BINDING PROTEIN 1-RELATED"/>
    <property type="match status" value="1"/>
</dbReference>
<dbReference type="Pfam" id="PF00593">
    <property type="entry name" value="TonB_dep_Rec_b-barrel"/>
    <property type="match status" value="1"/>
</dbReference>
<keyword evidence="5 13" id="KW-0732">Signal</keyword>
<evidence type="ECO:0000256" key="2">
    <source>
        <dbReference type="ARBA" id="ARBA00022448"/>
    </source>
</evidence>
<feature type="chain" id="PRO_5043705841" evidence="13">
    <location>
        <begin position="24"/>
        <end position="651"/>
    </location>
</feature>
<name>A0AAU7DDZ1_9BACT</name>
<protein>
    <submittedName>
        <fullName evidence="16">TonB-dependent receptor</fullName>
    </submittedName>
</protein>
<evidence type="ECO:0000259" key="14">
    <source>
        <dbReference type="Pfam" id="PF00593"/>
    </source>
</evidence>
<keyword evidence="9 10" id="KW-0998">Cell outer membrane</keyword>
<evidence type="ECO:0000256" key="11">
    <source>
        <dbReference type="RuleBase" id="RU003357"/>
    </source>
</evidence>
<feature type="domain" description="TonB-dependent receptor plug" evidence="15">
    <location>
        <begin position="66"/>
        <end position="172"/>
    </location>
</feature>
<gene>
    <name evidence="16" type="ORF">P8936_09155</name>
</gene>
<evidence type="ECO:0000256" key="5">
    <source>
        <dbReference type="ARBA" id="ARBA00022729"/>
    </source>
</evidence>
<feature type="compositionally biased region" description="Low complexity" evidence="12">
    <location>
        <begin position="33"/>
        <end position="46"/>
    </location>
</feature>
<organism evidence="16">
    <name type="scientific">Edaphobacter paludis</name>
    <dbReference type="NCBI Taxonomy" id="3035702"/>
    <lineage>
        <taxon>Bacteria</taxon>
        <taxon>Pseudomonadati</taxon>
        <taxon>Acidobacteriota</taxon>
        <taxon>Terriglobia</taxon>
        <taxon>Terriglobales</taxon>
        <taxon>Acidobacteriaceae</taxon>
        <taxon>Edaphobacter</taxon>
    </lineage>
</organism>
<dbReference type="GO" id="GO:0015344">
    <property type="term" value="F:siderophore uptake transmembrane transporter activity"/>
    <property type="evidence" value="ECO:0007669"/>
    <property type="project" value="TreeGrafter"/>
</dbReference>
<keyword evidence="2 10" id="KW-0813">Transport</keyword>
<comment type="similarity">
    <text evidence="10 11">Belongs to the TonB-dependent receptor family.</text>
</comment>
<proteinExistence type="inferred from homology"/>
<keyword evidence="4 10" id="KW-0812">Transmembrane</keyword>
<feature type="domain" description="TonB-dependent receptor-like beta-barrel" evidence="14">
    <location>
        <begin position="202"/>
        <end position="624"/>
    </location>
</feature>
<dbReference type="Pfam" id="PF07715">
    <property type="entry name" value="Plug"/>
    <property type="match status" value="1"/>
</dbReference>
<evidence type="ECO:0000256" key="8">
    <source>
        <dbReference type="ARBA" id="ARBA00023170"/>
    </source>
</evidence>
<evidence type="ECO:0000256" key="1">
    <source>
        <dbReference type="ARBA" id="ARBA00004571"/>
    </source>
</evidence>
<dbReference type="GO" id="GO:0044718">
    <property type="term" value="P:siderophore transmembrane transport"/>
    <property type="evidence" value="ECO:0007669"/>
    <property type="project" value="TreeGrafter"/>
</dbReference>
<dbReference type="InterPro" id="IPR039426">
    <property type="entry name" value="TonB-dep_rcpt-like"/>
</dbReference>
<dbReference type="PANTHER" id="PTHR30069">
    <property type="entry name" value="TONB-DEPENDENT OUTER MEMBRANE RECEPTOR"/>
    <property type="match status" value="1"/>
</dbReference>
<dbReference type="InterPro" id="IPR037066">
    <property type="entry name" value="Plug_dom_sf"/>
</dbReference>
<evidence type="ECO:0000256" key="4">
    <source>
        <dbReference type="ARBA" id="ARBA00022692"/>
    </source>
</evidence>
<reference evidence="16" key="1">
    <citation type="submission" date="2023-03" db="EMBL/GenBank/DDBJ databases">
        <title>Edaphobacter sp.</title>
        <authorList>
            <person name="Huber K.J."/>
            <person name="Papendorf J."/>
            <person name="Pilke C."/>
            <person name="Bunk B."/>
            <person name="Sproeer C."/>
            <person name="Pester M."/>
        </authorList>
    </citation>
    <scope>NUCLEOTIDE SEQUENCE</scope>
    <source>
        <strain evidence="16">DSM 109920</strain>
    </source>
</reference>
<dbReference type="InterPro" id="IPR012910">
    <property type="entry name" value="Plug_dom"/>
</dbReference>
<dbReference type="PROSITE" id="PS52016">
    <property type="entry name" value="TONB_DEPENDENT_REC_3"/>
    <property type="match status" value="1"/>
</dbReference>
<comment type="subcellular location">
    <subcellularLocation>
        <location evidence="1 10">Cell outer membrane</location>
        <topology evidence="1 10">Multi-pass membrane protein</topology>
    </subcellularLocation>
</comment>
<keyword evidence="3 10" id="KW-1134">Transmembrane beta strand</keyword>
<dbReference type="InterPro" id="IPR000531">
    <property type="entry name" value="Beta-barrel_TonB"/>
</dbReference>
<evidence type="ECO:0000256" key="7">
    <source>
        <dbReference type="ARBA" id="ARBA00023136"/>
    </source>
</evidence>
<evidence type="ECO:0000256" key="3">
    <source>
        <dbReference type="ARBA" id="ARBA00022452"/>
    </source>
</evidence>
<dbReference type="Gene3D" id="2.170.130.10">
    <property type="entry name" value="TonB-dependent receptor, plug domain"/>
    <property type="match status" value="1"/>
</dbReference>
<dbReference type="RefSeq" id="WP_348270202.1">
    <property type="nucleotide sequence ID" value="NZ_CP121195.1"/>
</dbReference>
<dbReference type="AlphaFoldDB" id="A0AAU7DDZ1"/>
<dbReference type="SUPFAM" id="SSF56935">
    <property type="entry name" value="Porins"/>
    <property type="match status" value="1"/>
</dbReference>
<evidence type="ECO:0000256" key="12">
    <source>
        <dbReference type="SAM" id="MobiDB-lite"/>
    </source>
</evidence>
<evidence type="ECO:0000259" key="15">
    <source>
        <dbReference type="Pfam" id="PF07715"/>
    </source>
</evidence>